<proteinExistence type="predicted"/>
<protein>
    <recommendedName>
        <fullName evidence="2">Brl1/Brr6 domain-containing protein</fullName>
    </recommendedName>
</protein>
<dbReference type="EMBL" id="KV454011">
    <property type="protein sequence ID" value="ODV98249.1"/>
    <property type="molecule type" value="Genomic_DNA"/>
</dbReference>
<organism evidence="3 4">
    <name type="scientific">Pachysolen tannophilus NRRL Y-2460</name>
    <dbReference type="NCBI Taxonomy" id="669874"/>
    <lineage>
        <taxon>Eukaryota</taxon>
        <taxon>Fungi</taxon>
        <taxon>Dikarya</taxon>
        <taxon>Ascomycota</taxon>
        <taxon>Saccharomycotina</taxon>
        <taxon>Pichiomycetes</taxon>
        <taxon>Pachysolenaceae</taxon>
        <taxon>Pachysolen</taxon>
    </lineage>
</organism>
<dbReference type="InterPro" id="IPR018767">
    <property type="entry name" value="Brl1/Brr6_dom"/>
</dbReference>
<feature type="transmembrane region" description="Helical" evidence="1">
    <location>
        <begin position="121"/>
        <end position="143"/>
    </location>
</feature>
<dbReference type="GO" id="GO:0006998">
    <property type="term" value="P:nuclear envelope organization"/>
    <property type="evidence" value="ECO:0007669"/>
    <property type="project" value="InterPro"/>
</dbReference>
<feature type="domain" description="Brl1/Brr6" evidence="2">
    <location>
        <begin position="11"/>
        <end position="144"/>
    </location>
</feature>
<sequence>LISDPSIPYCIALYFQLIINIIVVSFILYLIYLFVSTIRTDIDNKIEIYSAAVLQQINSCSREYNQNNCAPPTRVPALEKSCLTWEKCMQRDPAQLGKARIGAETFAEIINGFVKPISWKAIFFVLLITVGSLYVNNVAFGTYKGSY</sequence>
<accession>A0A1E4U2N0</accession>
<reference evidence="4" key="1">
    <citation type="submission" date="2016-05" db="EMBL/GenBank/DDBJ databases">
        <title>Comparative genomics of biotechnologically important yeasts.</title>
        <authorList>
            <consortium name="DOE Joint Genome Institute"/>
            <person name="Riley R."/>
            <person name="Haridas S."/>
            <person name="Wolfe K.H."/>
            <person name="Lopes M.R."/>
            <person name="Hittinger C.T."/>
            <person name="Goker M."/>
            <person name="Salamov A."/>
            <person name="Wisecaver J."/>
            <person name="Long T.M."/>
            <person name="Aerts A.L."/>
            <person name="Barry K."/>
            <person name="Choi C."/>
            <person name="Clum A."/>
            <person name="Coughlan A.Y."/>
            <person name="Deshpande S."/>
            <person name="Douglass A.P."/>
            <person name="Hanson S.J."/>
            <person name="Klenk H.-P."/>
            <person name="Labutti K."/>
            <person name="Lapidus A."/>
            <person name="Lindquist E."/>
            <person name="Lipzen A."/>
            <person name="Meier-Kolthoff J.P."/>
            <person name="Ohm R.A."/>
            <person name="Otillar R.P."/>
            <person name="Pangilinan J."/>
            <person name="Peng Y."/>
            <person name="Rokas A."/>
            <person name="Rosa C.A."/>
            <person name="Scheuner C."/>
            <person name="Sibirny A.A."/>
            <person name="Slot J.C."/>
            <person name="Stielow J.B."/>
            <person name="Sun H."/>
            <person name="Kurtzman C.P."/>
            <person name="Blackwell M."/>
            <person name="Grigoriev I.V."/>
            <person name="Jeffries T.W."/>
        </authorList>
    </citation>
    <scope>NUCLEOTIDE SEQUENCE [LARGE SCALE GENOMIC DNA]</scope>
    <source>
        <strain evidence="4">NRRL Y-2460</strain>
    </source>
</reference>
<dbReference type="Proteomes" id="UP000094236">
    <property type="component" value="Unassembled WGS sequence"/>
</dbReference>
<feature type="non-terminal residue" evidence="3">
    <location>
        <position position="1"/>
    </location>
</feature>
<dbReference type="Pfam" id="PF10104">
    <property type="entry name" value="Brr6_like_C_C"/>
    <property type="match status" value="1"/>
</dbReference>
<name>A0A1E4U2N0_PACTA</name>
<dbReference type="PANTHER" id="PTHR28136:SF1">
    <property type="entry name" value="NUCLEUS EXPORT PROTEIN BRL1"/>
    <property type="match status" value="1"/>
</dbReference>
<dbReference type="InterPro" id="IPR040202">
    <property type="entry name" value="Brl1/Brr6"/>
</dbReference>
<keyword evidence="1" id="KW-0472">Membrane</keyword>
<dbReference type="OrthoDB" id="5961at2759"/>
<keyword evidence="1" id="KW-1133">Transmembrane helix</keyword>
<evidence type="ECO:0000256" key="1">
    <source>
        <dbReference type="SAM" id="Phobius"/>
    </source>
</evidence>
<keyword evidence="1" id="KW-0812">Transmembrane</keyword>
<dbReference type="AlphaFoldDB" id="A0A1E4U2N0"/>
<dbReference type="PANTHER" id="PTHR28136">
    <property type="entry name" value="NUCLEUS EXPORT PROTEIN BRR6"/>
    <property type="match status" value="1"/>
</dbReference>
<dbReference type="GO" id="GO:0055088">
    <property type="term" value="P:lipid homeostasis"/>
    <property type="evidence" value="ECO:0007669"/>
    <property type="project" value="InterPro"/>
</dbReference>
<evidence type="ECO:0000259" key="2">
    <source>
        <dbReference type="SMART" id="SM01042"/>
    </source>
</evidence>
<feature type="non-terminal residue" evidence="3">
    <location>
        <position position="147"/>
    </location>
</feature>
<dbReference type="GO" id="GO:0031965">
    <property type="term" value="C:nuclear membrane"/>
    <property type="evidence" value="ECO:0007669"/>
    <property type="project" value="InterPro"/>
</dbReference>
<feature type="transmembrane region" description="Helical" evidence="1">
    <location>
        <begin position="12"/>
        <end position="35"/>
    </location>
</feature>
<keyword evidence="4" id="KW-1185">Reference proteome</keyword>
<dbReference type="STRING" id="669874.A0A1E4U2N0"/>
<evidence type="ECO:0000313" key="3">
    <source>
        <dbReference type="EMBL" id="ODV98249.1"/>
    </source>
</evidence>
<gene>
    <name evidence="3" type="ORF">PACTADRAFT_21050</name>
</gene>
<dbReference type="SMART" id="SM01042">
    <property type="entry name" value="Brr6_like_C_C"/>
    <property type="match status" value="1"/>
</dbReference>
<evidence type="ECO:0000313" key="4">
    <source>
        <dbReference type="Proteomes" id="UP000094236"/>
    </source>
</evidence>